<evidence type="ECO:0000313" key="1">
    <source>
        <dbReference type="EMBL" id="CAK5065117.1"/>
    </source>
</evidence>
<gene>
    <name evidence="1" type="ORF">MENTE1834_LOCUS17224</name>
</gene>
<comment type="caution">
    <text evidence="1">The sequence shown here is derived from an EMBL/GenBank/DDBJ whole genome shotgun (WGS) entry which is preliminary data.</text>
</comment>
<evidence type="ECO:0000313" key="2">
    <source>
        <dbReference type="Proteomes" id="UP001497535"/>
    </source>
</evidence>
<name>A0ACB0YW42_MELEN</name>
<dbReference type="EMBL" id="CAVMJV010000019">
    <property type="protein sequence ID" value="CAK5065117.1"/>
    <property type="molecule type" value="Genomic_DNA"/>
</dbReference>
<reference evidence="1" key="1">
    <citation type="submission" date="2023-11" db="EMBL/GenBank/DDBJ databases">
        <authorList>
            <person name="Poullet M."/>
        </authorList>
    </citation>
    <scope>NUCLEOTIDE SEQUENCE</scope>
    <source>
        <strain evidence="1">E1834</strain>
    </source>
</reference>
<proteinExistence type="predicted"/>
<protein>
    <submittedName>
        <fullName evidence="1">Uncharacterized protein</fullName>
    </submittedName>
</protein>
<keyword evidence="2" id="KW-1185">Reference proteome</keyword>
<sequence>MDQRAVKKTRPLYDTASRTNYEFDEYWNKIGSDLGKNPEEVKKRWNGLRSVYLFENSQRLRALERLRYFF</sequence>
<accession>A0ACB0YW42</accession>
<organism evidence="1 2">
    <name type="scientific">Meloidogyne enterolobii</name>
    <name type="common">Root-knot nematode worm</name>
    <name type="synonym">Meloidogyne mayaguensis</name>
    <dbReference type="NCBI Taxonomy" id="390850"/>
    <lineage>
        <taxon>Eukaryota</taxon>
        <taxon>Metazoa</taxon>
        <taxon>Ecdysozoa</taxon>
        <taxon>Nematoda</taxon>
        <taxon>Chromadorea</taxon>
        <taxon>Rhabditida</taxon>
        <taxon>Tylenchina</taxon>
        <taxon>Tylenchomorpha</taxon>
        <taxon>Tylenchoidea</taxon>
        <taxon>Meloidogynidae</taxon>
        <taxon>Meloidogyninae</taxon>
        <taxon>Meloidogyne</taxon>
    </lineage>
</organism>
<dbReference type="Proteomes" id="UP001497535">
    <property type="component" value="Unassembled WGS sequence"/>
</dbReference>